<dbReference type="PANTHER" id="PTHR30250:SF26">
    <property type="entry name" value="PSMA PROTEIN"/>
    <property type="match status" value="1"/>
</dbReference>
<evidence type="ECO:0000256" key="1">
    <source>
        <dbReference type="ARBA" id="ARBA00004651"/>
    </source>
</evidence>
<evidence type="ECO:0000256" key="2">
    <source>
        <dbReference type="ARBA" id="ARBA00022475"/>
    </source>
</evidence>
<evidence type="ECO:0000256" key="4">
    <source>
        <dbReference type="ARBA" id="ARBA00022989"/>
    </source>
</evidence>
<evidence type="ECO:0000313" key="8">
    <source>
        <dbReference type="Proteomes" id="UP000617402"/>
    </source>
</evidence>
<accession>A0ABR7T739</accession>
<feature type="transmembrane region" description="Helical" evidence="6">
    <location>
        <begin position="48"/>
        <end position="69"/>
    </location>
</feature>
<feature type="transmembrane region" description="Helical" evidence="6">
    <location>
        <begin position="169"/>
        <end position="187"/>
    </location>
</feature>
<protein>
    <submittedName>
        <fullName evidence="7">Oligosaccharide flippase family protein</fullName>
    </submittedName>
</protein>
<feature type="transmembrane region" description="Helical" evidence="6">
    <location>
        <begin position="444"/>
        <end position="464"/>
    </location>
</feature>
<keyword evidence="3 6" id="KW-0812">Transmembrane</keyword>
<dbReference type="EMBL" id="JACVHF010000019">
    <property type="protein sequence ID" value="MBC9785828.1"/>
    <property type="molecule type" value="Genomic_DNA"/>
</dbReference>
<feature type="transmembrane region" description="Helical" evidence="6">
    <location>
        <begin position="470"/>
        <end position="492"/>
    </location>
</feature>
<dbReference type="Proteomes" id="UP000617402">
    <property type="component" value="Unassembled WGS sequence"/>
</dbReference>
<evidence type="ECO:0000313" key="7">
    <source>
        <dbReference type="EMBL" id="MBC9785828.1"/>
    </source>
</evidence>
<dbReference type="InterPro" id="IPR002797">
    <property type="entry name" value="Polysacc_synth"/>
</dbReference>
<keyword evidence="2" id="KW-1003">Cell membrane</keyword>
<feature type="transmembrane region" description="Helical" evidence="6">
    <location>
        <begin position="349"/>
        <end position="375"/>
    </location>
</feature>
<sequence>MKKSNALGSSSGQIKAGAITSYLVIAFNIISGLLFTPWMVRQIGQSDYGLYTLVVSLISFFAIDFGLGSSVSRFLSRYKATGDECGAKKFLGIVYQIFIIIAFIIFLVLIAVYFSIEYIYRELTYEEISKLKEVFLVLSVFCTVSFPFKALDGILIANERFVFTKLTDLLSKVLILLFMFGALYLGYKLYAVVLINALIGLLLIIIKFIYIKRYTSTKVHFFHNEKAILKDIFSFSAWSTIIGIAQRFIINITPSILGVTSGSAEIAIFSIGMTIEGYTWTISNALGGLFLPKVTRMMVHNDDIQEIENLMIRVGRIQLLIVGLIVAGFASMGHEFIRLWMGKSFSDSYYVALFLILPTIVSFTQEIAYTALVALNQLKYRAIASMIVAGISFLLSLWFSRMYGAIGSALAIFLGNIVGLVIIMNIMFWKILKINVTRFFIECHLKMVIPGFLTYTTGLILQYLTPVDTLFLFVCKVCLVALFYGLFVWIFFINEYEKDLFLGTLKNIFNRFAIKRY</sequence>
<feature type="transmembrane region" description="Helical" evidence="6">
    <location>
        <begin position="193"/>
        <end position="211"/>
    </location>
</feature>
<feature type="transmembrane region" description="Helical" evidence="6">
    <location>
        <begin position="405"/>
        <end position="432"/>
    </location>
</feature>
<feature type="transmembrane region" description="Helical" evidence="6">
    <location>
        <begin position="134"/>
        <end position="157"/>
    </location>
</feature>
<evidence type="ECO:0000256" key="5">
    <source>
        <dbReference type="ARBA" id="ARBA00023136"/>
    </source>
</evidence>
<feature type="transmembrane region" description="Helical" evidence="6">
    <location>
        <begin position="319"/>
        <end position="337"/>
    </location>
</feature>
<keyword evidence="8" id="KW-1185">Reference proteome</keyword>
<feature type="transmembrane region" description="Helical" evidence="6">
    <location>
        <begin position="12"/>
        <end position="36"/>
    </location>
</feature>
<feature type="transmembrane region" description="Helical" evidence="6">
    <location>
        <begin position="266"/>
        <end position="291"/>
    </location>
</feature>
<feature type="transmembrane region" description="Helical" evidence="6">
    <location>
        <begin position="90"/>
        <end position="114"/>
    </location>
</feature>
<keyword evidence="5 6" id="KW-0472">Membrane</keyword>
<name>A0ABR7T739_HELCL</name>
<evidence type="ECO:0000256" key="3">
    <source>
        <dbReference type="ARBA" id="ARBA00022692"/>
    </source>
</evidence>
<keyword evidence="4 6" id="KW-1133">Transmembrane helix</keyword>
<dbReference type="Pfam" id="PF01943">
    <property type="entry name" value="Polysacc_synt"/>
    <property type="match status" value="1"/>
</dbReference>
<reference evidence="7 8" key="1">
    <citation type="submission" date="2020-07" db="EMBL/GenBank/DDBJ databases">
        <title>Draft whole-genome sequence of Heliobacterium chlorum DSM 3682, type strain.</title>
        <authorList>
            <person name="Kyndt J.A."/>
            <person name="Meyer T.E."/>
            <person name="Imhoff J.F."/>
        </authorList>
    </citation>
    <scope>NUCLEOTIDE SEQUENCE [LARGE SCALE GENOMIC DNA]</scope>
    <source>
        <strain evidence="7 8">DSM 3682</strain>
    </source>
</reference>
<proteinExistence type="predicted"/>
<dbReference type="PANTHER" id="PTHR30250">
    <property type="entry name" value="PST FAMILY PREDICTED COLANIC ACID TRANSPORTER"/>
    <property type="match status" value="1"/>
</dbReference>
<comment type="subcellular location">
    <subcellularLocation>
        <location evidence="1">Cell membrane</location>
        <topology evidence="1">Multi-pass membrane protein</topology>
    </subcellularLocation>
</comment>
<comment type="caution">
    <text evidence="7">The sequence shown here is derived from an EMBL/GenBank/DDBJ whole genome shotgun (WGS) entry which is preliminary data.</text>
</comment>
<organism evidence="7 8">
    <name type="scientific">Heliobacterium chlorum</name>
    <dbReference type="NCBI Taxonomy" id="2698"/>
    <lineage>
        <taxon>Bacteria</taxon>
        <taxon>Bacillati</taxon>
        <taxon>Bacillota</taxon>
        <taxon>Clostridia</taxon>
        <taxon>Eubacteriales</taxon>
        <taxon>Heliobacteriaceae</taxon>
        <taxon>Heliobacterium</taxon>
    </lineage>
</organism>
<evidence type="ECO:0000256" key="6">
    <source>
        <dbReference type="SAM" id="Phobius"/>
    </source>
</evidence>
<feature type="transmembrane region" description="Helical" evidence="6">
    <location>
        <begin position="232"/>
        <end position="254"/>
    </location>
</feature>
<dbReference type="RefSeq" id="WP_188041260.1">
    <property type="nucleotide sequence ID" value="NZ_JACVHF010000019.1"/>
</dbReference>
<gene>
    <name evidence="7" type="ORF">H1S01_15185</name>
</gene>
<feature type="transmembrane region" description="Helical" evidence="6">
    <location>
        <begin position="382"/>
        <end position="399"/>
    </location>
</feature>
<dbReference type="InterPro" id="IPR050833">
    <property type="entry name" value="Poly_Biosynth_Transport"/>
</dbReference>